<evidence type="ECO:0000259" key="4">
    <source>
        <dbReference type="PROSITE" id="PS50250"/>
    </source>
</evidence>
<dbReference type="InterPro" id="IPR000717">
    <property type="entry name" value="PCI_dom"/>
</dbReference>
<evidence type="ECO:0000313" key="5">
    <source>
        <dbReference type="EMBL" id="TKY84561.1"/>
    </source>
</evidence>
<evidence type="ECO:0000256" key="3">
    <source>
        <dbReference type="SAM" id="MobiDB-lite"/>
    </source>
</evidence>
<comment type="similarity">
    <text evidence="1">Belongs to the CSN7/EIF3M family. CSN7 subfamily.</text>
</comment>
<evidence type="ECO:0000313" key="6">
    <source>
        <dbReference type="Proteomes" id="UP000306050"/>
    </source>
</evidence>
<evidence type="ECO:0000256" key="2">
    <source>
        <dbReference type="ARBA" id="ARBA00022790"/>
    </source>
</evidence>
<dbReference type="PANTHER" id="PTHR15350:SF5">
    <property type="entry name" value="COP9 SIGNALOSOME COMPLEX SUBUNIT 7"/>
    <property type="match status" value="1"/>
</dbReference>
<dbReference type="InterPro" id="IPR045237">
    <property type="entry name" value="COPS7/eIF3m"/>
</dbReference>
<dbReference type="GeneID" id="40729358"/>
<dbReference type="KEGG" id="sgra:EX895_006463"/>
<keyword evidence="2" id="KW-0736">Signalosome</keyword>
<dbReference type="AlphaFoldDB" id="A0A4U7KKF5"/>
<gene>
    <name evidence="5" type="ORF">EX895_006463</name>
</gene>
<dbReference type="GO" id="GO:0008180">
    <property type="term" value="C:COP9 signalosome"/>
    <property type="evidence" value="ECO:0007669"/>
    <property type="project" value="UniProtKB-KW"/>
</dbReference>
<proteinExistence type="inferred from homology"/>
<sequence length="318" mass="34212">MTAVASSSSSLAPSGTAPSSSTSRLEPLLLVARSTKPRGAAAASLVQQAIAAPGVFFFAELFDVAGVAELASSSDSASSSQLQIAYQLLCLFAYGTYSDYLHLVQSGAIPELSRDQIQKLRQLTLLSLAFQHKSLPYATLYGSLGVQSSNSRELEDLIIEAIYAGLISGKLNELQTRFEVHHVQGRDFPHPSILSQPALAALPSIASSTGISQLDSVFTSLQNWQATTVSVLESLQARMDSTRSSAADSEHQRQQHRRALLHNLVEAQQELEQQQQQQQLRKSKGPANAMEIDDDNPRSAARKKAAVAGARGNKRSRA</sequence>
<dbReference type="SMART" id="SM00088">
    <property type="entry name" value="PINT"/>
    <property type="match status" value="1"/>
</dbReference>
<dbReference type="Proteomes" id="UP000306050">
    <property type="component" value="Chromosome SGRAM_9"/>
</dbReference>
<dbReference type="PANTHER" id="PTHR15350">
    <property type="entry name" value="COP9 SIGNALOSOME COMPLEX SUBUNIT 7/DENDRITIC CELL PROTEIN GA17"/>
    <property type="match status" value="1"/>
</dbReference>
<feature type="region of interest" description="Disordered" evidence="3">
    <location>
        <begin position="1"/>
        <end position="22"/>
    </location>
</feature>
<dbReference type="Pfam" id="PF22061">
    <property type="entry name" value="CSN7_HB_subdom"/>
    <property type="match status" value="1"/>
</dbReference>
<feature type="domain" description="PCI" evidence="4">
    <location>
        <begin position="1"/>
        <end position="185"/>
    </location>
</feature>
<organism evidence="5 6">
    <name type="scientific">Sporisorium graminicola</name>
    <dbReference type="NCBI Taxonomy" id="280036"/>
    <lineage>
        <taxon>Eukaryota</taxon>
        <taxon>Fungi</taxon>
        <taxon>Dikarya</taxon>
        <taxon>Basidiomycota</taxon>
        <taxon>Ustilaginomycotina</taxon>
        <taxon>Ustilaginomycetes</taxon>
        <taxon>Ustilaginales</taxon>
        <taxon>Ustilaginaceae</taxon>
        <taxon>Sporisorium</taxon>
    </lineage>
</organism>
<accession>A0A4U7KKF5</accession>
<feature type="compositionally biased region" description="Low complexity" evidence="3">
    <location>
        <begin position="270"/>
        <end position="280"/>
    </location>
</feature>
<dbReference type="Pfam" id="PF01399">
    <property type="entry name" value="PCI"/>
    <property type="match status" value="1"/>
</dbReference>
<feature type="region of interest" description="Disordered" evidence="3">
    <location>
        <begin position="270"/>
        <end position="318"/>
    </location>
</feature>
<dbReference type="EMBL" id="SRRM01000022">
    <property type="protein sequence ID" value="TKY84561.1"/>
    <property type="molecule type" value="Genomic_DNA"/>
</dbReference>
<dbReference type="RefSeq" id="XP_029736546.1">
    <property type="nucleotide sequence ID" value="XM_029887054.1"/>
</dbReference>
<dbReference type="PROSITE" id="PS50250">
    <property type="entry name" value="PCI"/>
    <property type="match status" value="1"/>
</dbReference>
<protein>
    <recommendedName>
        <fullName evidence="4">PCI domain-containing protein</fullName>
    </recommendedName>
</protein>
<evidence type="ECO:0000256" key="1">
    <source>
        <dbReference type="ARBA" id="ARBA00008482"/>
    </source>
</evidence>
<dbReference type="OrthoDB" id="10265275at2759"/>
<comment type="caution">
    <text evidence="5">The sequence shown here is derived from an EMBL/GenBank/DDBJ whole genome shotgun (WGS) entry which is preliminary data.</text>
</comment>
<reference evidence="5 6" key="1">
    <citation type="submission" date="2019-05" db="EMBL/GenBank/DDBJ databases">
        <title>Sporisorium graminicola CBS 10092 draft sequencing and annotation.</title>
        <authorList>
            <person name="Solano-Gonzalez S."/>
            <person name="Caddick M.X."/>
            <person name="Darby A."/>
        </authorList>
    </citation>
    <scope>NUCLEOTIDE SEQUENCE [LARGE SCALE GENOMIC DNA]</scope>
    <source>
        <strain evidence="5 6">CBS 10092</strain>
    </source>
</reference>
<keyword evidence="6" id="KW-1185">Reference proteome</keyword>
<name>A0A4U7KKF5_9BASI</name>